<keyword evidence="1" id="KW-0573">Peptidoglycan synthesis</keyword>
<keyword evidence="3" id="KW-1185">Reference proteome</keyword>
<accession>I0JLD3</accession>
<dbReference type="KEGG" id="hhd:HBHAL_2607"/>
<dbReference type="GO" id="GO:0009252">
    <property type="term" value="P:peptidoglycan biosynthetic process"/>
    <property type="evidence" value="ECO:0007669"/>
    <property type="project" value="UniProtKB-UniRule"/>
</dbReference>
<proteinExistence type="inferred from homology"/>
<dbReference type="AlphaFoldDB" id="I0JLD3"/>
<dbReference type="UniPathway" id="UPA00219"/>
<organism evidence="2 3">
    <name type="scientific">Halobacillus halophilus (strain ATCC 35676 / DSM 2266 / JCM 20832 / KCTC 3685 / LMG 17431 / NBRC 102448 / NCIMB 2269)</name>
    <name type="common">Sporosarcina halophila</name>
    <dbReference type="NCBI Taxonomy" id="866895"/>
    <lineage>
        <taxon>Bacteria</taxon>
        <taxon>Bacillati</taxon>
        <taxon>Bacillota</taxon>
        <taxon>Bacilli</taxon>
        <taxon>Bacillales</taxon>
        <taxon>Bacillaceae</taxon>
        <taxon>Halobacillus</taxon>
    </lineage>
</organism>
<dbReference type="STRING" id="866895.HBHAL_2607"/>
<evidence type="ECO:0000313" key="2">
    <source>
        <dbReference type="EMBL" id="CCG44953.1"/>
    </source>
</evidence>
<name>I0JLD3_HALH3</name>
<feature type="transmembrane region" description="Helical" evidence="1">
    <location>
        <begin position="217"/>
        <end position="239"/>
    </location>
</feature>
<evidence type="ECO:0000256" key="1">
    <source>
        <dbReference type="HAMAP-Rule" id="MF_02077"/>
    </source>
</evidence>
<evidence type="ECO:0000313" key="3">
    <source>
        <dbReference type="Proteomes" id="UP000007397"/>
    </source>
</evidence>
<dbReference type="HOGENOM" id="CLU_059888_1_0_9"/>
<keyword evidence="1" id="KW-0472">Membrane</keyword>
<dbReference type="PATRIC" id="fig|866895.3.peg.1619"/>
<keyword evidence="1" id="KW-0961">Cell wall biogenesis/degradation</keyword>
<comment type="pathway">
    <text evidence="1">Cell wall biogenesis; peptidoglycan biosynthesis.</text>
</comment>
<feature type="transmembrane region" description="Helical" evidence="1">
    <location>
        <begin position="111"/>
        <end position="135"/>
    </location>
</feature>
<feature type="transmembrane region" description="Helical" evidence="1">
    <location>
        <begin position="189"/>
        <end position="211"/>
    </location>
</feature>
<dbReference type="InterPro" id="IPR021260">
    <property type="entry name" value="Amj"/>
</dbReference>
<dbReference type="GO" id="GO:0015648">
    <property type="term" value="F:lipid-linked peptidoglycan transporter activity"/>
    <property type="evidence" value="ECO:0007669"/>
    <property type="project" value="UniProtKB-UniRule"/>
</dbReference>
<protein>
    <recommendedName>
        <fullName evidence="1">Lipid II flippase Amj</fullName>
    </recommendedName>
</protein>
<keyword evidence="1" id="KW-0813">Transport</keyword>
<dbReference type="GO" id="GO:0005886">
    <property type="term" value="C:plasma membrane"/>
    <property type="evidence" value="ECO:0007669"/>
    <property type="project" value="UniProtKB-SubCell"/>
</dbReference>
<dbReference type="EMBL" id="HE717023">
    <property type="protein sequence ID" value="CCG44953.1"/>
    <property type="molecule type" value="Genomic_DNA"/>
</dbReference>
<comment type="subcellular location">
    <subcellularLocation>
        <location evidence="1">Cell membrane</location>
        <topology evidence="1">Multi-pass membrane protein</topology>
    </subcellularLocation>
</comment>
<comment type="similarity">
    <text evidence="1">Belongs to the Amj family.</text>
</comment>
<dbReference type="Proteomes" id="UP000007397">
    <property type="component" value="Chromosome"/>
</dbReference>
<feature type="transmembrane region" description="Helical" evidence="1">
    <location>
        <begin position="61"/>
        <end position="81"/>
    </location>
</feature>
<dbReference type="GO" id="GO:0071555">
    <property type="term" value="P:cell wall organization"/>
    <property type="evidence" value="ECO:0007669"/>
    <property type="project" value="UniProtKB-KW"/>
</dbReference>
<keyword evidence="1" id="KW-0812">Transmembrane</keyword>
<comment type="function">
    <text evidence="1">Involved in peptidoglycan biosynthesis. Transports lipid-linked peptidoglycan precursors from the inner to the outer leaflet of the cytoplasmic membrane.</text>
</comment>
<dbReference type="GO" id="GO:0008360">
    <property type="term" value="P:regulation of cell shape"/>
    <property type="evidence" value="ECO:0007669"/>
    <property type="project" value="UniProtKB-KW"/>
</dbReference>
<sequence>MKVEKDNYSPGYVKIFLSAAVETRLKLGFPNGESHIHFFIHLVIHTIETLAYAVRLSGARVGLIASALSLFNLMVIVSRMANMMQQPFTGSLVDTAPSENTLSFVEDQYRVIIGASTIGTVVGIILLPTFVALFSRSIIHLSRQKGSIPSLFKIFFSLDYIKRGLNQMHVPNRTYLKGFSLAHIPKRLFVVNMVVTSIYTIGVLSALYAALLAPERASTAIMASGLINGIATILLVVFVDPRISVMADDVINKRGDYLTLRNVSLMMVTSRLFGTLLAQVLFIPGAQYIAWFTKFIV</sequence>
<comment type="caution">
    <text evidence="1">Lacks conserved residue(s) required for the propagation of feature annotation.</text>
</comment>
<feature type="transmembrane region" description="Helical" evidence="1">
    <location>
        <begin position="272"/>
        <end position="291"/>
    </location>
</feature>
<dbReference type="eggNOG" id="ENOG502ZBN3">
    <property type="taxonomic scope" value="Bacteria"/>
</dbReference>
<dbReference type="Pfam" id="PF10997">
    <property type="entry name" value="Amj"/>
    <property type="match status" value="1"/>
</dbReference>
<gene>
    <name evidence="2" type="primary">ydaH</name>
    <name evidence="1" type="synonym">amj</name>
    <name evidence="2" type="ordered locus">HBHAL_2607</name>
</gene>
<reference evidence="2 3" key="1">
    <citation type="journal article" date="2013" name="Environ. Microbiol.">
        <title>Chloride and organic osmolytes: a hybrid strategy to cope with elevated salinities by the moderately halophilic, chloride-dependent bacterium Halobacillus halophilus.</title>
        <authorList>
            <person name="Saum S.H."/>
            <person name="Pfeiffer F."/>
            <person name="Palm P."/>
            <person name="Rampp M."/>
            <person name="Schuster S.C."/>
            <person name="Muller V."/>
            <person name="Oesterhelt D."/>
        </authorList>
    </citation>
    <scope>NUCLEOTIDE SEQUENCE [LARGE SCALE GENOMIC DNA]</scope>
    <source>
        <strain evidence="3">ATCC 35676 / DSM 2266 / JCM 20832 / KCTC 3685 / LMG 17431 / NBRC 102448 / NCIMB 2269</strain>
    </source>
</reference>
<dbReference type="HAMAP" id="MF_02077">
    <property type="entry name" value="Amj_flippase"/>
    <property type="match status" value="1"/>
</dbReference>
<keyword evidence="1" id="KW-1003">Cell membrane</keyword>
<keyword evidence="1" id="KW-1133">Transmembrane helix</keyword>
<keyword evidence="1" id="KW-0133">Cell shape</keyword>